<dbReference type="PROSITE" id="PS50890">
    <property type="entry name" value="PUA"/>
    <property type="match status" value="1"/>
</dbReference>
<proteinExistence type="predicted"/>
<dbReference type="EMBL" id="BLXT01000436">
    <property type="protein sequence ID" value="GFN77044.1"/>
    <property type="molecule type" value="Genomic_DNA"/>
</dbReference>
<dbReference type="InterPro" id="IPR041366">
    <property type="entry name" value="Pre-PUA"/>
</dbReference>
<dbReference type="Gene3D" id="3.10.400.20">
    <property type="match status" value="1"/>
</dbReference>
<dbReference type="GO" id="GO:0003743">
    <property type="term" value="F:translation initiation factor activity"/>
    <property type="evidence" value="ECO:0007669"/>
    <property type="project" value="UniProtKB-KW"/>
</dbReference>
<name>A0AAV3Y1T5_9GAST</name>
<dbReference type="CDD" id="cd11610">
    <property type="entry name" value="eIF2D_N"/>
    <property type="match status" value="1"/>
</dbReference>
<sequence>MFLKPFRVKTQTSIKASDRKKLRADIQNQYPNLTDEDIAKLIPIKEEMTLVKINTHGDDNVSVYCSGKTPTFYHIFKSFYPSVYTLWQHPDILPTFRTWPPVFDKLQKGADLMLPGVIPDNQPSPKMFGNLNKGDLVSIKVAGNK</sequence>
<evidence type="ECO:0000259" key="2">
    <source>
        <dbReference type="Pfam" id="PF26292"/>
    </source>
</evidence>
<dbReference type="InterPro" id="IPR048247">
    <property type="entry name" value="eIF2D_N"/>
</dbReference>
<dbReference type="InterPro" id="IPR048248">
    <property type="entry name" value="PUA_eIF2d-like"/>
</dbReference>
<accession>A0AAV3Y1T5</accession>
<keyword evidence="3" id="KW-0396">Initiation factor</keyword>
<evidence type="ECO:0000313" key="4">
    <source>
        <dbReference type="Proteomes" id="UP000735302"/>
    </source>
</evidence>
<dbReference type="PANTHER" id="PTHR12217:SF4">
    <property type="entry name" value="EUKARYOTIC TRANSLATION INITIATION FACTOR 2D"/>
    <property type="match status" value="1"/>
</dbReference>
<dbReference type="InterPro" id="IPR039757">
    <property type="entry name" value="EIF2D"/>
</dbReference>
<dbReference type="AlphaFoldDB" id="A0AAV3Y1T5"/>
<organism evidence="3 4">
    <name type="scientific">Plakobranchus ocellatus</name>
    <dbReference type="NCBI Taxonomy" id="259542"/>
    <lineage>
        <taxon>Eukaryota</taxon>
        <taxon>Metazoa</taxon>
        <taxon>Spiralia</taxon>
        <taxon>Lophotrochozoa</taxon>
        <taxon>Mollusca</taxon>
        <taxon>Gastropoda</taxon>
        <taxon>Heterobranchia</taxon>
        <taxon>Euthyneura</taxon>
        <taxon>Panpulmonata</taxon>
        <taxon>Sacoglossa</taxon>
        <taxon>Placobranchoidea</taxon>
        <taxon>Plakobranchidae</taxon>
        <taxon>Plakobranchus</taxon>
    </lineage>
</organism>
<dbReference type="CDD" id="cd21156">
    <property type="entry name" value="PUA_eIF2d-like"/>
    <property type="match status" value="1"/>
</dbReference>
<dbReference type="PANTHER" id="PTHR12217">
    <property type="entry name" value="EUKARYOTIC TRANSLATION INITIATION FACTOR 2D"/>
    <property type="match status" value="1"/>
</dbReference>
<feature type="domain" description="Pre-PUA" evidence="1">
    <location>
        <begin position="2"/>
        <end position="90"/>
    </location>
</feature>
<feature type="domain" description="Eukaryotic translation initiation factor 2D-like PUA RNA-binding" evidence="2">
    <location>
        <begin position="93"/>
        <end position="145"/>
    </location>
</feature>
<dbReference type="GO" id="GO:0001731">
    <property type="term" value="P:formation of translation preinitiation complex"/>
    <property type="evidence" value="ECO:0007669"/>
    <property type="project" value="InterPro"/>
</dbReference>
<keyword evidence="3" id="KW-0648">Protein biosynthesis</keyword>
<evidence type="ECO:0000313" key="3">
    <source>
        <dbReference type="EMBL" id="GFN77044.1"/>
    </source>
</evidence>
<dbReference type="Pfam" id="PF26292">
    <property type="entry name" value="PUA_elF2D"/>
    <property type="match status" value="1"/>
</dbReference>
<keyword evidence="4" id="KW-1185">Reference proteome</keyword>
<dbReference type="Pfam" id="PF17832">
    <property type="entry name" value="Pre-PUA"/>
    <property type="match status" value="1"/>
</dbReference>
<comment type="caution">
    <text evidence="3">The sequence shown here is derived from an EMBL/GenBank/DDBJ whole genome shotgun (WGS) entry which is preliminary data.</text>
</comment>
<reference evidence="3 4" key="1">
    <citation type="journal article" date="2021" name="Elife">
        <title>Chloroplast acquisition without the gene transfer in kleptoplastic sea slugs, Plakobranchus ocellatus.</title>
        <authorList>
            <person name="Maeda T."/>
            <person name="Takahashi S."/>
            <person name="Yoshida T."/>
            <person name="Shimamura S."/>
            <person name="Takaki Y."/>
            <person name="Nagai Y."/>
            <person name="Toyoda A."/>
            <person name="Suzuki Y."/>
            <person name="Arimoto A."/>
            <person name="Ishii H."/>
            <person name="Satoh N."/>
            <person name="Nishiyama T."/>
            <person name="Hasebe M."/>
            <person name="Maruyama T."/>
            <person name="Minagawa J."/>
            <person name="Obokata J."/>
            <person name="Shigenobu S."/>
        </authorList>
    </citation>
    <scope>NUCLEOTIDE SEQUENCE [LARGE SCALE GENOMIC DNA]</scope>
</reference>
<gene>
    <name evidence="3" type="ORF">PoB_000355000</name>
</gene>
<evidence type="ECO:0000259" key="1">
    <source>
        <dbReference type="Pfam" id="PF17832"/>
    </source>
</evidence>
<dbReference type="Proteomes" id="UP000735302">
    <property type="component" value="Unassembled WGS sequence"/>
</dbReference>
<protein>
    <submittedName>
        <fullName evidence="3">Eukaryotic translation initiation factor 2d-like</fullName>
    </submittedName>
</protein>